<feature type="transmembrane region" description="Helical" evidence="12">
    <location>
        <begin position="38"/>
        <end position="59"/>
    </location>
</feature>
<accession>A0ABM8I4E1</accession>
<organism evidence="14 15">
    <name type="scientific">Claveliimonas bilis</name>
    <dbReference type="NCBI Taxonomy" id="3028070"/>
    <lineage>
        <taxon>Bacteria</taxon>
        <taxon>Bacillati</taxon>
        <taxon>Bacillota</taxon>
        <taxon>Clostridia</taxon>
        <taxon>Lachnospirales</taxon>
        <taxon>Lachnospiraceae</taxon>
        <taxon>Claveliimonas</taxon>
    </lineage>
</organism>
<dbReference type="InterPro" id="IPR036890">
    <property type="entry name" value="HATPase_C_sf"/>
</dbReference>
<evidence type="ECO:0000256" key="2">
    <source>
        <dbReference type="ARBA" id="ARBA00004651"/>
    </source>
</evidence>
<evidence type="ECO:0000256" key="1">
    <source>
        <dbReference type="ARBA" id="ARBA00000085"/>
    </source>
</evidence>
<dbReference type="RefSeq" id="WP_230105780.1">
    <property type="nucleotide sequence ID" value="NZ_AP024845.1"/>
</dbReference>
<evidence type="ECO:0000256" key="3">
    <source>
        <dbReference type="ARBA" id="ARBA00012438"/>
    </source>
</evidence>
<evidence type="ECO:0000256" key="9">
    <source>
        <dbReference type="ARBA" id="ARBA00022989"/>
    </source>
</evidence>
<dbReference type="PROSITE" id="PS50109">
    <property type="entry name" value="HIS_KIN"/>
    <property type="match status" value="1"/>
</dbReference>
<dbReference type="InterPro" id="IPR050351">
    <property type="entry name" value="BphY/WalK/GraS-like"/>
</dbReference>
<dbReference type="Proteomes" id="UP001305815">
    <property type="component" value="Chromosome"/>
</dbReference>
<dbReference type="InterPro" id="IPR003661">
    <property type="entry name" value="HisK_dim/P_dom"/>
</dbReference>
<keyword evidence="7 12" id="KW-0812">Transmembrane</keyword>
<dbReference type="PRINTS" id="PR00344">
    <property type="entry name" value="BCTRLSENSOR"/>
</dbReference>
<dbReference type="InterPro" id="IPR003594">
    <property type="entry name" value="HATPase_dom"/>
</dbReference>
<sequence>MKTAGYYLKEHWRGIVGYFGAAAIILIVGLLYEVRMEAMSYAVFLSMIWLILWGSANFVRYVRRSREREEMLKNISFLRPGAQSADTLAEEQYQKMLSVLWDQKMEKESDAAIARQESVDYYSLWAHQIKTPLAAMRLLLQEEGQEHGSDSFLKEMDKELFRTEQYVEMVMTYVRIGDISKDLVLQWYSLDKLIKQAVRKYSRLFILQKLKLNYQESDRIVLTDEKWLSFILEQLLSNALKYTKEGEISIRVSEGKEHELTLMIQDTGIGIYAEDLPRVFERGFTGYTGREHKKSTGIGLYLCKQVADKLGHSIWIESEPGVGTTVFLGLGRVPVQAE</sequence>
<name>A0ABM8I4E1_9FIRM</name>
<dbReference type="EMBL" id="AP027742">
    <property type="protein sequence ID" value="BDZ77864.1"/>
    <property type="molecule type" value="Genomic_DNA"/>
</dbReference>
<comment type="subcellular location">
    <subcellularLocation>
        <location evidence="2">Cell membrane</location>
        <topology evidence="2">Multi-pass membrane protein</topology>
    </subcellularLocation>
</comment>
<proteinExistence type="predicted"/>
<evidence type="ECO:0000313" key="15">
    <source>
        <dbReference type="Proteomes" id="UP001305815"/>
    </source>
</evidence>
<evidence type="ECO:0000256" key="11">
    <source>
        <dbReference type="ARBA" id="ARBA00023136"/>
    </source>
</evidence>
<dbReference type="GO" id="GO:0016301">
    <property type="term" value="F:kinase activity"/>
    <property type="evidence" value="ECO:0007669"/>
    <property type="project" value="UniProtKB-KW"/>
</dbReference>
<protein>
    <recommendedName>
        <fullName evidence="3">histidine kinase</fullName>
        <ecNumber evidence="3">2.7.13.3</ecNumber>
    </recommendedName>
</protein>
<evidence type="ECO:0000256" key="12">
    <source>
        <dbReference type="SAM" id="Phobius"/>
    </source>
</evidence>
<keyword evidence="8 14" id="KW-0418">Kinase</keyword>
<reference evidence="15" key="1">
    <citation type="journal article" date="2023" name="Int. J. Syst. Evol. Microbiol.">
        <title>Claveliimonas bilis gen. nov., sp. nov., deoxycholic acid-producing bacteria isolated from human faeces, and reclassification of Sellimonas monacensis Zenner et al. 2021 as Claveliimonas monacensis comb. nov.</title>
        <authorList>
            <person name="Hisatomi A."/>
            <person name="Kastawa N.W.E.P.G."/>
            <person name="Song I."/>
            <person name="Ohkuma M."/>
            <person name="Fukiya S."/>
            <person name="Sakamoto M."/>
        </authorList>
    </citation>
    <scope>NUCLEOTIDE SEQUENCE [LARGE SCALE GENOMIC DNA]</scope>
    <source>
        <strain evidence="15">12BBH14</strain>
    </source>
</reference>
<keyword evidence="10" id="KW-0902">Two-component regulatory system</keyword>
<dbReference type="Gene3D" id="3.30.565.10">
    <property type="entry name" value="Histidine kinase-like ATPase, C-terminal domain"/>
    <property type="match status" value="1"/>
</dbReference>
<dbReference type="Pfam" id="PF02518">
    <property type="entry name" value="HATPase_c"/>
    <property type="match status" value="1"/>
</dbReference>
<evidence type="ECO:0000256" key="4">
    <source>
        <dbReference type="ARBA" id="ARBA00022475"/>
    </source>
</evidence>
<evidence type="ECO:0000256" key="7">
    <source>
        <dbReference type="ARBA" id="ARBA00022692"/>
    </source>
</evidence>
<keyword evidence="5" id="KW-0597">Phosphoprotein</keyword>
<evidence type="ECO:0000256" key="6">
    <source>
        <dbReference type="ARBA" id="ARBA00022679"/>
    </source>
</evidence>
<keyword evidence="6" id="KW-0808">Transferase</keyword>
<evidence type="ECO:0000256" key="10">
    <source>
        <dbReference type="ARBA" id="ARBA00023012"/>
    </source>
</evidence>
<dbReference type="CDD" id="cd00082">
    <property type="entry name" value="HisKA"/>
    <property type="match status" value="1"/>
</dbReference>
<keyword evidence="9 12" id="KW-1133">Transmembrane helix</keyword>
<dbReference type="InterPro" id="IPR005467">
    <property type="entry name" value="His_kinase_dom"/>
</dbReference>
<dbReference type="SMART" id="SM00387">
    <property type="entry name" value="HATPase_c"/>
    <property type="match status" value="1"/>
</dbReference>
<dbReference type="PANTHER" id="PTHR45453:SF2">
    <property type="entry name" value="HISTIDINE KINASE"/>
    <property type="match status" value="1"/>
</dbReference>
<keyword evidence="4" id="KW-1003">Cell membrane</keyword>
<gene>
    <name evidence="14" type="ORF">Lac1_20470</name>
</gene>
<keyword evidence="15" id="KW-1185">Reference proteome</keyword>
<dbReference type="InterPro" id="IPR004358">
    <property type="entry name" value="Sig_transdc_His_kin-like_C"/>
</dbReference>
<dbReference type="PANTHER" id="PTHR45453">
    <property type="entry name" value="PHOSPHATE REGULON SENSOR PROTEIN PHOR"/>
    <property type="match status" value="1"/>
</dbReference>
<dbReference type="SUPFAM" id="SSF55874">
    <property type="entry name" value="ATPase domain of HSP90 chaperone/DNA topoisomerase II/histidine kinase"/>
    <property type="match status" value="1"/>
</dbReference>
<dbReference type="EC" id="2.7.13.3" evidence="3"/>
<feature type="domain" description="Histidine kinase" evidence="13">
    <location>
        <begin position="124"/>
        <end position="334"/>
    </location>
</feature>
<feature type="transmembrane region" description="Helical" evidence="12">
    <location>
        <begin position="12"/>
        <end position="32"/>
    </location>
</feature>
<evidence type="ECO:0000259" key="13">
    <source>
        <dbReference type="PROSITE" id="PS50109"/>
    </source>
</evidence>
<comment type="catalytic activity">
    <reaction evidence="1">
        <text>ATP + protein L-histidine = ADP + protein N-phospho-L-histidine.</text>
        <dbReference type="EC" id="2.7.13.3"/>
    </reaction>
</comment>
<evidence type="ECO:0000256" key="5">
    <source>
        <dbReference type="ARBA" id="ARBA00022553"/>
    </source>
</evidence>
<evidence type="ECO:0000256" key="8">
    <source>
        <dbReference type="ARBA" id="ARBA00022777"/>
    </source>
</evidence>
<evidence type="ECO:0000313" key="14">
    <source>
        <dbReference type="EMBL" id="BDZ77864.1"/>
    </source>
</evidence>
<keyword evidence="11 12" id="KW-0472">Membrane</keyword>